<evidence type="ECO:0000313" key="3">
    <source>
        <dbReference type="EMBL" id="MDZ5758472.1"/>
    </source>
</evidence>
<dbReference type="RefSeq" id="WP_010050717.1">
    <property type="nucleotide sequence ID" value="NZ_BJOJ01000011.1"/>
</dbReference>
<keyword evidence="1" id="KW-1133">Transmembrane helix</keyword>
<reference evidence="3" key="1">
    <citation type="submission" date="2023-08" db="EMBL/GenBank/DDBJ databases">
        <title>Genomic characterization of piscicolin 126 produced by Carnobacterium maltaromaticum CM22 strain isolated from salmon (Salmo salar).</title>
        <authorList>
            <person name="Gonzalez-Gragera E."/>
            <person name="Garcia-Lopez J.D."/>
            <person name="Teso-Perez C."/>
            <person name="Gimenez-Hernandez I."/>
            <person name="Peralta-Sanchez J.M."/>
            <person name="Valdivia E."/>
            <person name="Montalban-Lopez M."/>
            <person name="Martin-Platero A.M."/>
            <person name="Banos A."/>
            <person name="Martinez-Bueno M."/>
        </authorList>
    </citation>
    <scope>NUCLEOTIDE SEQUENCE</scope>
    <source>
        <strain evidence="3">CM22</strain>
    </source>
</reference>
<organism evidence="3 4">
    <name type="scientific">Carnobacterium maltaromaticum</name>
    <name type="common">Carnobacterium piscicola</name>
    <dbReference type="NCBI Taxonomy" id="2751"/>
    <lineage>
        <taxon>Bacteria</taxon>
        <taxon>Bacillati</taxon>
        <taxon>Bacillota</taxon>
        <taxon>Bacilli</taxon>
        <taxon>Lactobacillales</taxon>
        <taxon>Carnobacteriaceae</taxon>
        <taxon>Carnobacterium</taxon>
    </lineage>
</organism>
<feature type="domain" description="DUF3899" evidence="2">
    <location>
        <begin position="35"/>
        <end position="113"/>
    </location>
</feature>
<dbReference type="Proteomes" id="UP001290462">
    <property type="component" value="Unassembled WGS sequence"/>
</dbReference>
<accession>A0AAW9K440</accession>
<feature type="transmembrane region" description="Helical" evidence="1">
    <location>
        <begin position="6"/>
        <end position="24"/>
    </location>
</feature>
<dbReference type="GeneID" id="83605489"/>
<evidence type="ECO:0000313" key="4">
    <source>
        <dbReference type="Proteomes" id="UP001290462"/>
    </source>
</evidence>
<feature type="transmembrane region" description="Helical" evidence="1">
    <location>
        <begin position="36"/>
        <end position="55"/>
    </location>
</feature>
<keyword evidence="1" id="KW-0472">Membrane</keyword>
<dbReference type="Pfam" id="PF13038">
    <property type="entry name" value="DUF3899"/>
    <property type="match status" value="1"/>
</dbReference>
<protein>
    <submittedName>
        <fullName evidence="3">DUF3899 domain-containing protein</fullName>
    </submittedName>
</protein>
<proteinExistence type="predicted"/>
<dbReference type="AlphaFoldDB" id="A0AAW9K440"/>
<comment type="caution">
    <text evidence="3">The sequence shown here is derived from an EMBL/GenBank/DDBJ whole genome shotgun (WGS) entry which is preliminary data.</text>
</comment>
<gene>
    <name evidence="3" type="ORF">RAK27_07320</name>
</gene>
<sequence length="117" mass="13089">MKPKKIVSFLIILPLSVVFLWQVIKFQKVTFLETSNLSFIAAGILLIIGIFWYTLSSGVFDFFNYSLKKSAQALKRNTSDAEIEPLSKAVGKGYRSPLVAGAVLLIFSLITLFGYYL</sequence>
<evidence type="ECO:0000256" key="1">
    <source>
        <dbReference type="SAM" id="Phobius"/>
    </source>
</evidence>
<evidence type="ECO:0000259" key="2">
    <source>
        <dbReference type="Pfam" id="PF13038"/>
    </source>
</evidence>
<feature type="transmembrane region" description="Helical" evidence="1">
    <location>
        <begin position="98"/>
        <end position="116"/>
    </location>
</feature>
<dbReference type="EMBL" id="JAVBVO010000003">
    <property type="protein sequence ID" value="MDZ5758472.1"/>
    <property type="molecule type" value="Genomic_DNA"/>
</dbReference>
<keyword evidence="1" id="KW-0812">Transmembrane</keyword>
<dbReference type="InterPro" id="IPR025007">
    <property type="entry name" value="DUF3899"/>
</dbReference>
<name>A0AAW9K440_CARML</name>